<reference evidence="11 12" key="1">
    <citation type="submission" date="2017-03" db="EMBL/GenBank/DDBJ databases">
        <title>Complete genome sequence of the novel DNRA strain Pseudomonas sp. S-6-2 isolated from Chinese polluted river sediment. Journal of Biotechnology.</title>
        <authorList>
            <person name="Li J."/>
            <person name="Xiang F."/>
            <person name="Wang L."/>
            <person name="Xi L."/>
            <person name="Liu J."/>
        </authorList>
    </citation>
    <scope>NUCLEOTIDE SEQUENCE [LARGE SCALE GENOMIC DNA]</scope>
    <source>
        <strain evidence="11 12">S-6-2</strain>
    </source>
</reference>
<sequence>MQLDLIRISLSEQTLTGYQAGQAVCHFPVSTAVNGAGEREGSGCTPRGRHRIRARIGDGQPLRAVFVGRRPTGELWSPELAAQYPRRDWILTRILWLCGEQPGFNRGGDCDSQRRYIYLHGTADDQPMGVARSHGCIRLRNQDMLELFELTPVGCQVIIDDGATGPLTGDSA</sequence>
<evidence type="ECO:0000313" key="12">
    <source>
        <dbReference type="Proteomes" id="UP000243488"/>
    </source>
</evidence>
<dbReference type="STRING" id="1931241.BVH74_12935"/>
<dbReference type="KEGG" id="ppha:BVH74_12935"/>
<dbReference type="Proteomes" id="UP000243488">
    <property type="component" value="Chromosome"/>
</dbReference>
<feature type="active site" description="Proton donor/acceptor" evidence="9">
    <location>
        <position position="120"/>
    </location>
</feature>
<dbReference type="Pfam" id="PF03734">
    <property type="entry name" value="YkuD"/>
    <property type="match status" value="1"/>
</dbReference>
<keyword evidence="4" id="KW-0808">Transferase</keyword>
<keyword evidence="3" id="KW-0328">Glycosyltransferase</keyword>
<dbReference type="UniPathway" id="UPA00219"/>
<keyword evidence="12" id="KW-1185">Reference proteome</keyword>
<dbReference type="SUPFAM" id="SSF141523">
    <property type="entry name" value="L,D-transpeptidase catalytic domain-like"/>
    <property type="match status" value="1"/>
</dbReference>
<dbReference type="GO" id="GO:0016757">
    <property type="term" value="F:glycosyltransferase activity"/>
    <property type="evidence" value="ECO:0007669"/>
    <property type="project" value="UniProtKB-KW"/>
</dbReference>
<dbReference type="GO" id="GO:0071972">
    <property type="term" value="F:peptidoglycan L,D-transpeptidase activity"/>
    <property type="evidence" value="ECO:0007669"/>
    <property type="project" value="TreeGrafter"/>
</dbReference>
<accession>A0A1V0B6P9</accession>
<dbReference type="InterPro" id="IPR050979">
    <property type="entry name" value="LD-transpeptidase"/>
</dbReference>
<feature type="active site" description="Nucleophile" evidence="9">
    <location>
        <position position="136"/>
    </location>
</feature>
<keyword evidence="8 9" id="KW-0961">Cell wall biogenesis/degradation</keyword>
<dbReference type="Gene3D" id="2.40.440.10">
    <property type="entry name" value="L,D-transpeptidase catalytic domain-like"/>
    <property type="match status" value="1"/>
</dbReference>
<dbReference type="GO" id="GO:0008360">
    <property type="term" value="P:regulation of cell shape"/>
    <property type="evidence" value="ECO:0007669"/>
    <property type="project" value="UniProtKB-UniRule"/>
</dbReference>
<dbReference type="EMBL" id="CP020100">
    <property type="protein sequence ID" value="AQZ95598.1"/>
    <property type="molecule type" value="Genomic_DNA"/>
</dbReference>
<name>A0A1V0B6P9_9GAMM</name>
<evidence type="ECO:0000256" key="1">
    <source>
        <dbReference type="ARBA" id="ARBA00004752"/>
    </source>
</evidence>
<evidence type="ECO:0000256" key="9">
    <source>
        <dbReference type="PROSITE-ProRule" id="PRU01373"/>
    </source>
</evidence>
<evidence type="ECO:0000259" key="10">
    <source>
        <dbReference type="PROSITE" id="PS52029"/>
    </source>
</evidence>
<evidence type="ECO:0000313" key="11">
    <source>
        <dbReference type="EMBL" id="AQZ95598.1"/>
    </source>
</evidence>
<dbReference type="RefSeq" id="WP_080050466.1">
    <property type="nucleotide sequence ID" value="NZ_CP020100.1"/>
</dbReference>
<dbReference type="PROSITE" id="PS52029">
    <property type="entry name" value="LD_TPASE"/>
    <property type="match status" value="1"/>
</dbReference>
<comment type="pathway">
    <text evidence="1 9">Cell wall biogenesis; peptidoglycan biosynthesis.</text>
</comment>
<dbReference type="PANTHER" id="PTHR30582">
    <property type="entry name" value="L,D-TRANSPEPTIDASE"/>
    <property type="match status" value="1"/>
</dbReference>
<keyword evidence="5" id="KW-0378">Hydrolase</keyword>
<organism evidence="11 12">
    <name type="scientific">Halopseudomonas phragmitis</name>
    <dbReference type="NCBI Taxonomy" id="1931241"/>
    <lineage>
        <taxon>Bacteria</taxon>
        <taxon>Pseudomonadati</taxon>
        <taxon>Pseudomonadota</taxon>
        <taxon>Gammaproteobacteria</taxon>
        <taxon>Pseudomonadales</taxon>
        <taxon>Pseudomonadaceae</taxon>
        <taxon>Halopseudomonas</taxon>
    </lineage>
</organism>
<feature type="domain" description="L,D-TPase catalytic" evidence="10">
    <location>
        <begin position="4"/>
        <end position="160"/>
    </location>
</feature>
<dbReference type="GO" id="GO:0018104">
    <property type="term" value="P:peptidoglycan-protein cross-linking"/>
    <property type="evidence" value="ECO:0007669"/>
    <property type="project" value="TreeGrafter"/>
</dbReference>
<dbReference type="InterPro" id="IPR038063">
    <property type="entry name" value="Transpep_catalytic_dom"/>
</dbReference>
<dbReference type="CDD" id="cd16913">
    <property type="entry name" value="YkuD_like"/>
    <property type="match status" value="1"/>
</dbReference>
<evidence type="ECO:0000256" key="8">
    <source>
        <dbReference type="ARBA" id="ARBA00023316"/>
    </source>
</evidence>
<evidence type="ECO:0000256" key="3">
    <source>
        <dbReference type="ARBA" id="ARBA00022676"/>
    </source>
</evidence>
<dbReference type="PANTHER" id="PTHR30582:SF24">
    <property type="entry name" value="L,D-TRANSPEPTIDASE ERFK_SRFK-RELATED"/>
    <property type="match status" value="1"/>
</dbReference>
<evidence type="ECO:0000256" key="6">
    <source>
        <dbReference type="ARBA" id="ARBA00022960"/>
    </source>
</evidence>
<evidence type="ECO:0000256" key="7">
    <source>
        <dbReference type="ARBA" id="ARBA00022984"/>
    </source>
</evidence>
<proteinExistence type="inferred from homology"/>
<dbReference type="AlphaFoldDB" id="A0A1V0B6P9"/>
<protein>
    <submittedName>
        <fullName evidence="11">L,D-transpeptidase</fullName>
    </submittedName>
</protein>
<dbReference type="GO" id="GO:0071555">
    <property type="term" value="P:cell wall organization"/>
    <property type="evidence" value="ECO:0007669"/>
    <property type="project" value="UniProtKB-UniRule"/>
</dbReference>
<keyword evidence="7 9" id="KW-0573">Peptidoglycan synthesis</keyword>
<evidence type="ECO:0000256" key="4">
    <source>
        <dbReference type="ARBA" id="ARBA00022679"/>
    </source>
</evidence>
<keyword evidence="6 9" id="KW-0133">Cell shape</keyword>
<evidence type="ECO:0000256" key="2">
    <source>
        <dbReference type="ARBA" id="ARBA00005992"/>
    </source>
</evidence>
<gene>
    <name evidence="11" type="ORF">BVH74_12935</name>
</gene>
<dbReference type="GO" id="GO:0005576">
    <property type="term" value="C:extracellular region"/>
    <property type="evidence" value="ECO:0007669"/>
    <property type="project" value="TreeGrafter"/>
</dbReference>
<comment type="similarity">
    <text evidence="2">Belongs to the YkuD family.</text>
</comment>
<dbReference type="InterPro" id="IPR005490">
    <property type="entry name" value="LD_TPept_cat_dom"/>
</dbReference>
<evidence type="ECO:0000256" key="5">
    <source>
        <dbReference type="ARBA" id="ARBA00022801"/>
    </source>
</evidence>